<dbReference type="InterPro" id="IPR011079">
    <property type="entry name" value="Ala_racemase_C"/>
</dbReference>
<proteinExistence type="inferred from homology"/>
<reference evidence="10" key="1">
    <citation type="submission" date="2018-06" db="EMBL/GenBank/DDBJ databases">
        <authorList>
            <person name="Zhirakovskaya E."/>
        </authorList>
    </citation>
    <scope>NUCLEOTIDE SEQUENCE</scope>
</reference>
<dbReference type="Pfam" id="PF00842">
    <property type="entry name" value="Ala_racemase_C"/>
    <property type="match status" value="1"/>
</dbReference>
<dbReference type="InterPro" id="IPR000821">
    <property type="entry name" value="Ala_racemase"/>
</dbReference>
<comment type="pathway">
    <text evidence="8">Amino-acid biosynthesis; D-alanine biosynthesis; D-alanine from L-alanine: step 1/1.</text>
</comment>
<dbReference type="EMBL" id="UOFO01000145">
    <property type="protein sequence ID" value="VAW88442.1"/>
    <property type="molecule type" value="Genomic_DNA"/>
</dbReference>
<dbReference type="PANTHER" id="PTHR30511">
    <property type="entry name" value="ALANINE RACEMASE"/>
    <property type="match status" value="1"/>
</dbReference>
<dbReference type="Gene3D" id="3.20.20.10">
    <property type="entry name" value="Alanine racemase"/>
    <property type="match status" value="1"/>
</dbReference>
<dbReference type="HAMAP" id="MF_01201">
    <property type="entry name" value="Ala_racemase"/>
    <property type="match status" value="1"/>
</dbReference>
<gene>
    <name evidence="10" type="ORF">MNBD_GAMMA16-1887</name>
</gene>
<comment type="catalytic activity">
    <reaction evidence="1">
        <text>L-alanine = D-alanine</text>
        <dbReference type="Rhea" id="RHEA:20249"/>
        <dbReference type="ChEBI" id="CHEBI:57416"/>
        <dbReference type="ChEBI" id="CHEBI:57972"/>
        <dbReference type="EC" id="5.1.1.1"/>
    </reaction>
</comment>
<evidence type="ECO:0000259" key="9">
    <source>
        <dbReference type="SMART" id="SM01005"/>
    </source>
</evidence>
<evidence type="ECO:0000256" key="2">
    <source>
        <dbReference type="ARBA" id="ARBA00001933"/>
    </source>
</evidence>
<dbReference type="InterPro" id="IPR020622">
    <property type="entry name" value="Ala_racemase_pyridoxalP-BS"/>
</dbReference>
<dbReference type="GO" id="GO:0030170">
    <property type="term" value="F:pyridoxal phosphate binding"/>
    <property type="evidence" value="ECO:0007669"/>
    <property type="project" value="TreeGrafter"/>
</dbReference>
<dbReference type="NCBIfam" id="TIGR00492">
    <property type="entry name" value="alr"/>
    <property type="match status" value="1"/>
</dbReference>
<dbReference type="PRINTS" id="PR00992">
    <property type="entry name" value="ALARACEMASE"/>
</dbReference>
<dbReference type="InterPro" id="IPR029066">
    <property type="entry name" value="PLP-binding_barrel"/>
</dbReference>
<sequence length="359" mass="39331">MIPAVEASISCSALKHNLERVRQQAAQSQVMAIIKANAYGHGLLRTARALIDADAFGVARLAEGIELREQGITQPVVLLAGVMTLEELALAAQYQLDLVVHQEMQLELLAQWQVDEPCFNVWIKLDTGMHRLGLATSQLDIVLKRLATCKAVTQSVSLMTHFSSADELDKPQTSDQISRFHHAIENHNKKTSLANSAAILAWPQSHAHWVRPGIMLYGVSPFENSTAHEHDLQPVMTLKTSVMAINQVAKGEAIGYGATWHCPETMPVGIIAIGYGDGYPRHIKLGTPVLINGLRVPIIGRVSMDTMCVDLRHCSDVKIGDTVTLWGEGLPVEEIARCAGTIAYELLCQLTPRVQFVEV</sequence>
<dbReference type="InterPro" id="IPR009006">
    <property type="entry name" value="Ala_racemase/Decarboxylase_C"/>
</dbReference>
<keyword evidence="7 10" id="KW-0413">Isomerase</keyword>
<dbReference type="SUPFAM" id="SSF51419">
    <property type="entry name" value="PLP-binding barrel"/>
    <property type="match status" value="1"/>
</dbReference>
<evidence type="ECO:0000256" key="4">
    <source>
        <dbReference type="ARBA" id="ARBA00007880"/>
    </source>
</evidence>
<dbReference type="FunFam" id="3.20.20.10:FF:000002">
    <property type="entry name" value="Alanine racemase"/>
    <property type="match status" value="1"/>
</dbReference>
<protein>
    <recommendedName>
        <fullName evidence="5">alanine racemase</fullName>
        <ecNumber evidence="5">5.1.1.1</ecNumber>
    </recommendedName>
</protein>
<comment type="cofactor">
    <cofactor evidence="2">
        <name>pyridoxal 5'-phosphate</name>
        <dbReference type="ChEBI" id="CHEBI:597326"/>
    </cofactor>
</comment>
<dbReference type="PROSITE" id="PS00395">
    <property type="entry name" value="ALANINE_RACEMASE"/>
    <property type="match status" value="1"/>
</dbReference>
<comment type="pathway">
    <text evidence="3">Cell wall biogenesis; peptidoglycan biosynthesis.</text>
</comment>
<evidence type="ECO:0000256" key="8">
    <source>
        <dbReference type="ARBA" id="ARBA00037912"/>
    </source>
</evidence>
<dbReference type="GO" id="GO:0008784">
    <property type="term" value="F:alanine racemase activity"/>
    <property type="evidence" value="ECO:0007669"/>
    <property type="project" value="UniProtKB-EC"/>
</dbReference>
<evidence type="ECO:0000256" key="5">
    <source>
        <dbReference type="ARBA" id="ARBA00013089"/>
    </source>
</evidence>
<evidence type="ECO:0000256" key="7">
    <source>
        <dbReference type="ARBA" id="ARBA00023235"/>
    </source>
</evidence>
<keyword evidence="6" id="KW-0663">Pyridoxal phosphate</keyword>
<dbReference type="PANTHER" id="PTHR30511:SF4">
    <property type="entry name" value="ALANINE RACEMASE, BIOSYNTHETIC"/>
    <property type="match status" value="1"/>
</dbReference>
<dbReference type="GO" id="GO:0005829">
    <property type="term" value="C:cytosol"/>
    <property type="evidence" value="ECO:0007669"/>
    <property type="project" value="TreeGrafter"/>
</dbReference>
<dbReference type="CDD" id="cd06827">
    <property type="entry name" value="PLPDE_III_AR_proteobact"/>
    <property type="match status" value="1"/>
</dbReference>
<evidence type="ECO:0000256" key="3">
    <source>
        <dbReference type="ARBA" id="ARBA00004752"/>
    </source>
</evidence>
<evidence type="ECO:0000256" key="6">
    <source>
        <dbReference type="ARBA" id="ARBA00022898"/>
    </source>
</evidence>
<feature type="domain" description="Alanine racemase C-terminal" evidence="9">
    <location>
        <begin position="235"/>
        <end position="359"/>
    </location>
</feature>
<dbReference type="Pfam" id="PF01168">
    <property type="entry name" value="Ala_racemase_N"/>
    <property type="match status" value="1"/>
</dbReference>
<organism evidence="10">
    <name type="scientific">hydrothermal vent metagenome</name>
    <dbReference type="NCBI Taxonomy" id="652676"/>
    <lineage>
        <taxon>unclassified sequences</taxon>
        <taxon>metagenomes</taxon>
        <taxon>ecological metagenomes</taxon>
    </lineage>
</organism>
<dbReference type="GO" id="GO:0030632">
    <property type="term" value="P:D-alanine biosynthetic process"/>
    <property type="evidence" value="ECO:0007669"/>
    <property type="project" value="TreeGrafter"/>
</dbReference>
<evidence type="ECO:0000313" key="10">
    <source>
        <dbReference type="EMBL" id="VAW88442.1"/>
    </source>
</evidence>
<dbReference type="InterPro" id="IPR001608">
    <property type="entry name" value="Ala_racemase_N"/>
</dbReference>
<dbReference type="FunFam" id="2.40.37.10:FF:000002">
    <property type="entry name" value="Alanine racemase"/>
    <property type="match status" value="1"/>
</dbReference>
<name>A0A3B0ZM18_9ZZZZ</name>
<accession>A0A3B0ZM18</accession>
<dbReference type="AlphaFoldDB" id="A0A3B0ZM18"/>
<dbReference type="SUPFAM" id="SSF50621">
    <property type="entry name" value="Alanine racemase C-terminal domain-like"/>
    <property type="match status" value="1"/>
</dbReference>
<dbReference type="SMART" id="SM01005">
    <property type="entry name" value="Ala_racemase_C"/>
    <property type="match status" value="1"/>
</dbReference>
<dbReference type="Gene3D" id="2.40.37.10">
    <property type="entry name" value="Lyase, Ornithine Decarboxylase, Chain A, domain 1"/>
    <property type="match status" value="1"/>
</dbReference>
<dbReference type="EC" id="5.1.1.1" evidence="5"/>
<comment type="similarity">
    <text evidence="4">Belongs to the alanine racemase family.</text>
</comment>
<evidence type="ECO:0000256" key="1">
    <source>
        <dbReference type="ARBA" id="ARBA00000316"/>
    </source>
</evidence>